<dbReference type="SUPFAM" id="SSF51445">
    <property type="entry name" value="(Trans)glycosidases"/>
    <property type="match status" value="1"/>
</dbReference>
<comment type="caution">
    <text evidence="3">The sequence shown here is derived from an EMBL/GenBank/DDBJ whole genome shotgun (WGS) entry which is preliminary data.</text>
</comment>
<evidence type="ECO:0000313" key="4">
    <source>
        <dbReference type="Proteomes" id="UP001597380"/>
    </source>
</evidence>
<protein>
    <submittedName>
        <fullName evidence="3">Alpha-amylase family glycosyl hydrolase</fullName>
    </submittedName>
</protein>
<comment type="similarity">
    <text evidence="1">Belongs to the glycosyl hydrolase 13 family.</text>
</comment>
<feature type="domain" description="Glycosyl hydrolase family 13 catalytic" evidence="2">
    <location>
        <begin position="72"/>
        <end position="464"/>
    </location>
</feature>
<keyword evidence="4" id="KW-1185">Reference proteome</keyword>
<accession>A0ABW4XQG3</accession>
<keyword evidence="3" id="KW-0378">Hydrolase</keyword>
<name>A0ABW4XQG3_9GAMM</name>
<dbReference type="RefSeq" id="WP_345339981.1">
    <property type="nucleotide sequence ID" value="NZ_BAABLI010000012.1"/>
</dbReference>
<dbReference type="CDD" id="cd11316">
    <property type="entry name" value="AmyAc_bac2_AmyA"/>
    <property type="match status" value="1"/>
</dbReference>
<dbReference type="InterPro" id="IPR006047">
    <property type="entry name" value="GH13_cat_dom"/>
</dbReference>
<dbReference type="Gene3D" id="3.20.20.80">
    <property type="entry name" value="Glycosidases"/>
    <property type="match status" value="1"/>
</dbReference>
<dbReference type="InterPro" id="IPR045857">
    <property type="entry name" value="O16G_dom_2"/>
</dbReference>
<dbReference type="Gene3D" id="3.90.400.10">
    <property type="entry name" value="Oligo-1,6-glucosidase, Domain 2"/>
    <property type="match status" value="1"/>
</dbReference>
<dbReference type="InterPro" id="IPR017853">
    <property type="entry name" value="GH"/>
</dbReference>
<gene>
    <name evidence="3" type="ORF">ACFSJ3_13950</name>
</gene>
<dbReference type="InterPro" id="IPR013780">
    <property type="entry name" value="Glyco_hydro_b"/>
</dbReference>
<dbReference type="GO" id="GO:0016787">
    <property type="term" value="F:hydrolase activity"/>
    <property type="evidence" value="ECO:0007669"/>
    <property type="project" value="UniProtKB-KW"/>
</dbReference>
<dbReference type="PANTHER" id="PTHR10357:SF179">
    <property type="entry name" value="NEUTRAL AND BASIC AMINO ACID TRANSPORT PROTEIN RBAT"/>
    <property type="match status" value="1"/>
</dbReference>
<dbReference type="SUPFAM" id="SSF51011">
    <property type="entry name" value="Glycosyl hydrolase domain"/>
    <property type="match status" value="1"/>
</dbReference>
<dbReference type="Pfam" id="PF00128">
    <property type="entry name" value="Alpha-amylase"/>
    <property type="match status" value="1"/>
</dbReference>
<dbReference type="Proteomes" id="UP001597380">
    <property type="component" value="Unassembled WGS sequence"/>
</dbReference>
<sequence>MKKTTAVAGLLATTLLGTVPCLNTANASSADQTIEPRTLKVKSHVMDLSIIPAAPPKTQLPADWWQNAVFYQVFVRSFSDSNGDGHGDIQGLIDKLDYIEALGVRGIWLMPMTLSHFHTNGYAVVDHRKLETDYGEMKDFQRLLEEAHKRDIGIIVDYVMNHAGVSNPLFRAVTYGRNQEYKNWFVWRPDNPGWTRWDGRQVWHGIRSGEHYYGVFWSLLPDFNLKNPDVLEYHYSSMRYWLNMGVDGFRFDAVKQFVENGASAQEDQPETLAILKDVQALVKSYDNTYMVCEAPGQSTLYSGDEACGSAFSFRFGNDLIRSVKHGRAAGSLAENYWHRTERPYTNIATLLANHDPFAGKRLMEQFSDDEARYKLAATLLLTHPGQPFVYYGEEIGMRHVRNESNKDFALRGPMSWQANKQNGGFTEGRPYRGLATNVMTHNVAMQEADPNSLLNTYRELIKLRNNNPALQNTAPLTVLTESGDKVAMYLRQSATQTLLVVVNLDDDETSISLADATKRAKSTGDWHPIYTSAEALNTGEALSANSEITLPPLSATVLELKPN</sequence>
<dbReference type="EMBL" id="JBHUHT010000016">
    <property type="protein sequence ID" value="MFD2097094.1"/>
    <property type="molecule type" value="Genomic_DNA"/>
</dbReference>
<dbReference type="SMART" id="SM00642">
    <property type="entry name" value="Aamy"/>
    <property type="match status" value="1"/>
</dbReference>
<reference evidence="4" key="1">
    <citation type="journal article" date="2019" name="Int. J. Syst. Evol. Microbiol.">
        <title>The Global Catalogue of Microorganisms (GCM) 10K type strain sequencing project: providing services to taxonomists for standard genome sequencing and annotation.</title>
        <authorList>
            <consortium name="The Broad Institute Genomics Platform"/>
            <consortium name="The Broad Institute Genome Sequencing Center for Infectious Disease"/>
            <person name="Wu L."/>
            <person name="Ma J."/>
        </authorList>
    </citation>
    <scope>NUCLEOTIDE SEQUENCE [LARGE SCALE GENOMIC DNA]</scope>
    <source>
        <strain evidence="4">CGMCC 1.10992</strain>
    </source>
</reference>
<evidence type="ECO:0000313" key="3">
    <source>
        <dbReference type="EMBL" id="MFD2097094.1"/>
    </source>
</evidence>
<evidence type="ECO:0000259" key="2">
    <source>
        <dbReference type="SMART" id="SM00642"/>
    </source>
</evidence>
<proteinExistence type="inferred from homology"/>
<evidence type="ECO:0000256" key="1">
    <source>
        <dbReference type="ARBA" id="ARBA00008061"/>
    </source>
</evidence>
<organism evidence="3 4">
    <name type="scientific">Corallincola platygyrae</name>
    <dbReference type="NCBI Taxonomy" id="1193278"/>
    <lineage>
        <taxon>Bacteria</taxon>
        <taxon>Pseudomonadati</taxon>
        <taxon>Pseudomonadota</taxon>
        <taxon>Gammaproteobacteria</taxon>
        <taxon>Alteromonadales</taxon>
        <taxon>Psychromonadaceae</taxon>
        <taxon>Corallincola</taxon>
    </lineage>
</organism>
<dbReference type="Gene3D" id="2.60.40.1180">
    <property type="entry name" value="Golgi alpha-mannosidase II"/>
    <property type="match status" value="1"/>
</dbReference>
<dbReference type="PANTHER" id="PTHR10357">
    <property type="entry name" value="ALPHA-AMYLASE FAMILY MEMBER"/>
    <property type="match status" value="1"/>
</dbReference>